<organism evidence="20 21">
    <name type="scientific">Chiloscyllium punctatum</name>
    <name type="common">Brownbanded bambooshark</name>
    <name type="synonym">Hemiscyllium punctatum</name>
    <dbReference type="NCBI Taxonomy" id="137246"/>
    <lineage>
        <taxon>Eukaryota</taxon>
        <taxon>Metazoa</taxon>
        <taxon>Chordata</taxon>
        <taxon>Craniata</taxon>
        <taxon>Vertebrata</taxon>
        <taxon>Chondrichthyes</taxon>
        <taxon>Elasmobranchii</taxon>
        <taxon>Galeomorphii</taxon>
        <taxon>Galeoidea</taxon>
        <taxon>Orectolobiformes</taxon>
        <taxon>Hemiscylliidae</taxon>
        <taxon>Chiloscyllium</taxon>
    </lineage>
</organism>
<feature type="region of interest" description="Disordered" evidence="16">
    <location>
        <begin position="424"/>
        <end position="459"/>
    </location>
</feature>
<reference evidence="20 21" key="1">
    <citation type="journal article" date="2018" name="Nat. Ecol. Evol.">
        <title>Shark genomes provide insights into elasmobranch evolution and the origin of vertebrates.</title>
        <authorList>
            <person name="Hara Y"/>
            <person name="Yamaguchi K"/>
            <person name="Onimaru K"/>
            <person name="Kadota M"/>
            <person name="Koyanagi M"/>
            <person name="Keeley SD"/>
            <person name="Tatsumi K"/>
            <person name="Tanaka K"/>
            <person name="Motone F"/>
            <person name="Kageyama Y"/>
            <person name="Nozu R"/>
            <person name="Adachi N"/>
            <person name="Nishimura O"/>
            <person name="Nakagawa R"/>
            <person name="Tanegashima C"/>
            <person name="Kiyatake I"/>
            <person name="Matsumoto R"/>
            <person name="Murakumo K"/>
            <person name="Nishida K"/>
            <person name="Terakita A"/>
            <person name="Kuratani S"/>
            <person name="Sato K"/>
            <person name="Hyodo S Kuraku.S."/>
        </authorList>
    </citation>
    <scope>NUCLEOTIDE SEQUENCE [LARGE SCALE GENOMIC DNA]</scope>
</reference>
<dbReference type="InterPro" id="IPR035820">
    <property type="entry name" value="DNMBP_SH3_C1"/>
</dbReference>
<dbReference type="GO" id="GO:0070161">
    <property type="term" value="C:anchoring junction"/>
    <property type="evidence" value="ECO:0007669"/>
    <property type="project" value="UniProtKB-SubCell"/>
</dbReference>
<dbReference type="Pfam" id="PF14604">
    <property type="entry name" value="SH3_9"/>
    <property type="match status" value="3"/>
</dbReference>
<dbReference type="OrthoDB" id="6244550at2759"/>
<feature type="compositionally biased region" description="Polar residues" evidence="16">
    <location>
        <begin position="354"/>
        <end position="367"/>
    </location>
</feature>
<evidence type="ECO:0000256" key="10">
    <source>
        <dbReference type="ARBA" id="ARBA00023034"/>
    </source>
</evidence>
<comment type="subcellular location">
    <subcellularLocation>
        <location evidence="2">Cell junction</location>
    </subcellularLocation>
    <subcellularLocation>
        <location evidence="1">Cytoplasm</location>
        <location evidence="1">Cytoskeleton</location>
    </subcellularLocation>
    <subcellularLocation>
        <location evidence="3">Golgi apparatus</location>
        <location evidence="3">Golgi stack</location>
    </subcellularLocation>
    <subcellularLocation>
        <location evidence="14">Synapse</location>
    </subcellularLocation>
</comment>
<dbReference type="InterPro" id="IPR035817">
    <property type="entry name" value="DNMBP_SH3_N1"/>
</dbReference>
<feature type="domain" description="SH3" evidence="17">
    <location>
        <begin position="97"/>
        <end position="157"/>
    </location>
</feature>
<keyword evidence="5 15" id="KW-0728">SH3 domain</keyword>
<dbReference type="FunFam" id="2.30.30.40:FF:000138">
    <property type="entry name" value="dynamin-binding protein isoform X1"/>
    <property type="match status" value="1"/>
</dbReference>
<dbReference type="InterPro" id="IPR000219">
    <property type="entry name" value="DH_dom"/>
</dbReference>
<evidence type="ECO:0000256" key="2">
    <source>
        <dbReference type="ARBA" id="ARBA00004282"/>
    </source>
</evidence>
<feature type="compositionally biased region" description="Acidic residues" evidence="16">
    <location>
        <begin position="250"/>
        <end position="261"/>
    </location>
</feature>
<dbReference type="SMART" id="SM00325">
    <property type="entry name" value="RhoGEF"/>
    <property type="match status" value="1"/>
</dbReference>
<feature type="domain" description="SH3" evidence="17">
    <location>
        <begin position="33"/>
        <end position="92"/>
    </location>
</feature>
<feature type="non-terminal residue" evidence="20">
    <location>
        <position position="1"/>
    </location>
</feature>
<dbReference type="PROSITE" id="PS51021">
    <property type="entry name" value="BAR"/>
    <property type="match status" value="1"/>
</dbReference>
<evidence type="ECO:0000256" key="5">
    <source>
        <dbReference type="ARBA" id="ARBA00022443"/>
    </source>
</evidence>
<feature type="compositionally biased region" description="Polar residues" evidence="16">
    <location>
        <begin position="1359"/>
        <end position="1376"/>
    </location>
</feature>
<evidence type="ECO:0000256" key="4">
    <source>
        <dbReference type="ARBA" id="ARBA00018186"/>
    </source>
</evidence>
<dbReference type="Proteomes" id="UP000287033">
    <property type="component" value="Unassembled WGS sequence"/>
</dbReference>
<dbReference type="EMBL" id="BEZZ01001106">
    <property type="protein sequence ID" value="GCC38067.1"/>
    <property type="molecule type" value="Genomic_DNA"/>
</dbReference>
<feature type="compositionally biased region" description="Pro residues" evidence="16">
    <location>
        <begin position="530"/>
        <end position="548"/>
    </location>
</feature>
<dbReference type="CDD" id="cd11798">
    <property type="entry name" value="SH3_DNMBP_C1"/>
    <property type="match status" value="1"/>
</dbReference>
<evidence type="ECO:0000256" key="6">
    <source>
        <dbReference type="ARBA" id="ARBA00022490"/>
    </source>
</evidence>
<evidence type="ECO:0000256" key="3">
    <source>
        <dbReference type="ARBA" id="ARBA00004348"/>
    </source>
</evidence>
<keyword evidence="11" id="KW-0175">Coiled coil</keyword>
<dbReference type="CDD" id="cd11796">
    <property type="entry name" value="SH3_DNMBP_N3"/>
    <property type="match status" value="1"/>
</dbReference>
<feature type="compositionally biased region" description="Polar residues" evidence="16">
    <location>
        <begin position="438"/>
        <end position="451"/>
    </location>
</feature>
<dbReference type="FunFam" id="2.30.30.40:FF:000084">
    <property type="entry name" value="dynamin-binding protein isoform X1"/>
    <property type="match status" value="1"/>
</dbReference>
<feature type="region of interest" description="Disordered" evidence="16">
    <location>
        <begin position="236"/>
        <end position="261"/>
    </location>
</feature>
<keyword evidence="6" id="KW-0963">Cytoplasm</keyword>
<accession>A0A401T626</accession>
<dbReference type="GO" id="GO:0005856">
    <property type="term" value="C:cytoskeleton"/>
    <property type="evidence" value="ECO:0007669"/>
    <property type="project" value="UniProtKB-SubCell"/>
</dbReference>
<feature type="compositionally biased region" description="Basic and acidic residues" evidence="16">
    <location>
        <begin position="589"/>
        <end position="598"/>
    </location>
</feature>
<proteinExistence type="predicted"/>
<keyword evidence="21" id="KW-1185">Reference proteome</keyword>
<dbReference type="InterPro" id="IPR001452">
    <property type="entry name" value="SH3_domain"/>
</dbReference>
<dbReference type="PANTHER" id="PTHR22834">
    <property type="entry name" value="NUCLEAR FUSION PROTEIN FUS2"/>
    <property type="match status" value="1"/>
</dbReference>
<keyword evidence="8" id="KW-0965">Cell junction</keyword>
<evidence type="ECO:0000256" key="1">
    <source>
        <dbReference type="ARBA" id="ARBA00004245"/>
    </source>
</evidence>
<dbReference type="GO" id="GO:0045202">
    <property type="term" value="C:synapse"/>
    <property type="evidence" value="ECO:0007669"/>
    <property type="project" value="UniProtKB-SubCell"/>
</dbReference>
<keyword evidence="9" id="KW-0770">Synapse</keyword>
<protein>
    <recommendedName>
        <fullName evidence="4">Dynamin-binding protein</fullName>
    </recommendedName>
    <alternativeName>
        <fullName evidence="13">Scaffold protein Tuba</fullName>
    </alternativeName>
</protein>
<dbReference type="GO" id="GO:0035556">
    <property type="term" value="P:intracellular signal transduction"/>
    <property type="evidence" value="ECO:0007669"/>
    <property type="project" value="InterPro"/>
</dbReference>
<feature type="region of interest" description="Disordered" evidence="16">
    <location>
        <begin position="354"/>
        <end position="387"/>
    </location>
</feature>
<dbReference type="InterPro" id="IPR035819">
    <property type="entry name" value="DNMBP_SH3_N3"/>
</dbReference>
<evidence type="ECO:0000256" key="12">
    <source>
        <dbReference type="ARBA" id="ARBA00023212"/>
    </source>
</evidence>
<dbReference type="GO" id="GO:0060271">
    <property type="term" value="P:cilium assembly"/>
    <property type="evidence" value="ECO:0007669"/>
    <property type="project" value="TreeGrafter"/>
</dbReference>
<dbReference type="FunFam" id="2.30.30.40:FF:000066">
    <property type="entry name" value="dynamin-binding protein isoform X1"/>
    <property type="match status" value="1"/>
</dbReference>
<dbReference type="STRING" id="137246.A0A401T626"/>
<dbReference type="Gene3D" id="1.20.1270.60">
    <property type="entry name" value="Arfaptin homology (AH) domain/BAR domain"/>
    <property type="match status" value="1"/>
</dbReference>
<dbReference type="SUPFAM" id="SSF48065">
    <property type="entry name" value="DBL homology domain (DH-domain)"/>
    <property type="match status" value="1"/>
</dbReference>
<comment type="caution">
    <text evidence="20">The sequence shown here is derived from an EMBL/GenBank/DDBJ whole genome shotgun (WGS) entry which is preliminary data.</text>
</comment>
<dbReference type="OMA" id="FWGECNG"/>
<evidence type="ECO:0000256" key="11">
    <source>
        <dbReference type="ARBA" id="ARBA00023054"/>
    </source>
</evidence>
<name>A0A401T626_CHIPU</name>
<evidence type="ECO:0000256" key="9">
    <source>
        <dbReference type="ARBA" id="ARBA00023018"/>
    </source>
</evidence>
<dbReference type="CDD" id="cd12141">
    <property type="entry name" value="SH3_DNMBP_C2"/>
    <property type="match status" value="1"/>
</dbReference>
<dbReference type="InterPro" id="IPR004148">
    <property type="entry name" value="BAR_dom"/>
</dbReference>
<feature type="compositionally biased region" description="Polar residues" evidence="16">
    <location>
        <begin position="1343"/>
        <end position="1352"/>
    </location>
</feature>
<keyword evidence="12" id="KW-0206">Cytoskeleton</keyword>
<dbReference type="Gene3D" id="2.30.30.40">
    <property type="entry name" value="SH3 Domains"/>
    <property type="match status" value="6"/>
</dbReference>
<evidence type="ECO:0000313" key="21">
    <source>
        <dbReference type="Proteomes" id="UP000287033"/>
    </source>
</evidence>
<dbReference type="InterPro" id="IPR027267">
    <property type="entry name" value="AH/BAR_dom_sf"/>
</dbReference>
<dbReference type="GO" id="GO:0005085">
    <property type="term" value="F:guanyl-nucleotide exchange factor activity"/>
    <property type="evidence" value="ECO:0007669"/>
    <property type="project" value="UniProtKB-KW"/>
</dbReference>
<feature type="region of interest" description="Disordered" evidence="16">
    <location>
        <begin position="512"/>
        <end position="609"/>
    </location>
</feature>
<dbReference type="SMART" id="SM00326">
    <property type="entry name" value="SH3"/>
    <property type="match status" value="6"/>
</dbReference>
<keyword evidence="10" id="KW-0333">Golgi apparatus</keyword>
<evidence type="ECO:0000259" key="17">
    <source>
        <dbReference type="PROSITE" id="PS50002"/>
    </source>
</evidence>
<dbReference type="SMART" id="SM00721">
    <property type="entry name" value="BAR"/>
    <property type="match status" value="1"/>
</dbReference>
<dbReference type="InterPro" id="IPR001331">
    <property type="entry name" value="GDS_CDC24_CS"/>
</dbReference>
<feature type="compositionally biased region" description="Polar residues" evidence="16">
    <location>
        <begin position="512"/>
        <end position="522"/>
    </location>
</feature>
<evidence type="ECO:0000259" key="19">
    <source>
        <dbReference type="PROSITE" id="PS51021"/>
    </source>
</evidence>
<dbReference type="PROSITE" id="PS50002">
    <property type="entry name" value="SH3"/>
    <property type="match status" value="6"/>
</dbReference>
<feature type="domain" description="SH3" evidence="17">
    <location>
        <begin position="1429"/>
        <end position="1492"/>
    </location>
</feature>
<dbReference type="FunFam" id="1.20.1270.60:FF:000027">
    <property type="entry name" value="dynamin-binding protein isoform X1"/>
    <property type="match status" value="1"/>
</dbReference>
<feature type="compositionally biased region" description="Basic and acidic residues" evidence="16">
    <location>
        <begin position="424"/>
        <end position="433"/>
    </location>
</feature>
<dbReference type="SUPFAM" id="SSF50044">
    <property type="entry name" value="SH3-domain"/>
    <property type="match status" value="6"/>
</dbReference>
<dbReference type="PROSITE" id="PS00741">
    <property type="entry name" value="DH_1"/>
    <property type="match status" value="1"/>
</dbReference>
<dbReference type="InterPro" id="IPR035899">
    <property type="entry name" value="DBL_dom_sf"/>
</dbReference>
<evidence type="ECO:0000256" key="8">
    <source>
        <dbReference type="ARBA" id="ARBA00022949"/>
    </source>
</evidence>
<evidence type="ECO:0000256" key="7">
    <source>
        <dbReference type="ARBA" id="ARBA00022658"/>
    </source>
</evidence>
<feature type="compositionally biased region" description="Low complexity" evidence="16">
    <location>
        <begin position="1286"/>
        <end position="1300"/>
    </location>
</feature>
<dbReference type="GO" id="GO:0005795">
    <property type="term" value="C:Golgi stack"/>
    <property type="evidence" value="ECO:0007669"/>
    <property type="project" value="UniProtKB-SubCell"/>
</dbReference>
<evidence type="ECO:0000256" key="14">
    <source>
        <dbReference type="ARBA" id="ARBA00034103"/>
    </source>
</evidence>
<feature type="domain" description="SH3" evidence="17">
    <location>
        <begin position="175"/>
        <end position="234"/>
    </location>
</feature>
<dbReference type="InterPro" id="IPR036028">
    <property type="entry name" value="SH3-like_dom_sf"/>
</dbReference>
<dbReference type="SUPFAM" id="SSF103657">
    <property type="entry name" value="BAR/IMD domain-like"/>
    <property type="match status" value="1"/>
</dbReference>
<evidence type="ECO:0000256" key="16">
    <source>
        <dbReference type="SAM" id="MobiDB-lite"/>
    </source>
</evidence>
<dbReference type="CDD" id="cd11794">
    <property type="entry name" value="SH3_DNMBP_N1"/>
    <property type="match status" value="1"/>
</dbReference>
<dbReference type="InterPro" id="IPR051492">
    <property type="entry name" value="Dynamin-Rho_GEF"/>
</dbReference>
<dbReference type="Pfam" id="PF00621">
    <property type="entry name" value="RhoGEF"/>
    <property type="match status" value="1"/>
</dbReference>
<evidence type="ECO:0000256" key="15">
    <source>
        <dbReference type="PROSITE-ProRule" id="PRU00192"/>
    </source>
</evidence>
<feature type="domain" description="SH3" evidence="17">
    <location>
        <begin position="287"/>
        <end position="346"/>
    </location>
</feature>
<sequence length="1493" mass="166166">ELGWSESSLQCGRLFQSRLNLDQPHLDTGAMMEPGSLVRAVFDFLPSVSEELPIFGGDVIEVLSVLDEFWLLGKKDGVTGQFPSSFVETVSIPNTKQGERLCVCINDFAAANSSDLSLRRGDIVVVEDSPDGYWLRGRTNWGLCGTFPASCARELRLSSRARELSRKVVGELPDYGLGLARALMSLSAQLPEELDFTEGDLITIVGLPEPGWYQGELDGRRGIFPEGFVELVGPLQTPEVDSSSGPGGYDEVEEGVEEEGDGIEVEAEAEEGVGGVEEEDSMEGSAAPGVYVVALYDFQALEPKELDFVRGERIRVTETLEDGWLQGSVGGRTGIFPFRFVKLEVDAQLGDLAQPSSRQTVQGSASSGRGALTGPALTPELTETPSDRTQVIPAGLTPSQPAAFQGQGSAEISHVPLVPAARDAEQLRGESGRGLDSGGQQESEVRSWSPSPVTPQGGGVWLRVEGAGPVTRDDLDTKCSEQIEEFNRSLPGGLRSEVSPLFRRHFSISDYNSEQDVASGSTRSPGRFARPPPPRPLASGPSPSPRPPARSLRPSRPAPLPPPHATHSRKADPCPPRTPQGRLAGGDHLLQDMGRDSEDVPLPRGPSPGPLLSRIQELEWDLEMHYQTQDALRVMAERPAEDSLRSEALENLEFCSYKIKTLEGELQTLKDMTLLSNDHCSLEPAPPENPSQKMMDKRAKVIEELLQTEADYIKDLEMCVDKVLIPLQNKQLQQVDCEALFGNIQTVIEVSKRLLRELEGTDSIGHVFLSFRNELEDMYNVYCQNHEEAIALLDIYEKDSGIQGHINTCLDHLRGKTNYINLGSFLIKPVQRVMRYPLLLMELLNTTPETHRDKKPLGEAVLAVKDLNVNINEYKRRKDLVLKYRKGDEDSLIDKISKLSMHSIIKKSNRVSSHLKHLTGLAPQIKDEAFEEAERRFRVQERLIKSFIRDLSLYLQHVRESVSVKVLVAMSILDMYGEKNHPDLESFQRAHRFISDNLFTNFKERAESLVIAPLNQLLGMCAGPHKLIIKRFDKLLDYNNCKERAEKLKDRKVLDELQAAKNNYEALNAQLLDELPKFHKSAEQLFINCMQGFAEAHQEFVGLTLNELQPLSQLLTVVSKDTSIVASFQEQHVKAIQLLQVFSFFPDTVPPSRKPFDRKVTDRQSSRLQALTTPNTTVQTDEQRAALLAKYEPDKLYQTDRNFNAAQQLDVSLQEGDLVGVIKQQDPMGSQNRWLVDNGVMKGFVYCSFLKPYNPRRSHSDISVGSHSSNESGYGGSSPVISRQNSTSGSAVSSSGGAASFTPMPPVTTETMDGSPPKAAAQRRNAPEPSPPRMAASPPWPNLTDTPTSSSRPAPLMYRSNTYDPPPATSSHQSPTPHRPHAKDSYLTVQPKRFNQMEYSHSRDLRGRKRELRRASSQEGYLESKDYDPGQQVYYAIYDFRARCANELSIVNNQRVRILRFQDMNGNREWWLAEANGRRGYVPATYIRKTEYT</sequence>
<dbReference type="Pfam" id="PF00018">
    <property type="entry name" value="SH3_1"/>
    <property type="match status" value="2"/>
</dbReference>
<feature type="domain" description="BAR" evidence="19">
    <location>
        <begin position="915"/>
        <end position="1124"/>
    </location>
</feature>
<feature type="domain" description="DH" evidence="18">
    <location>
        <begin position="697"/>
        <end position="874"/>
    </location>
</feature>
<feature type="region of interest" description="Disordered" evidence="16">
    <location>
        <begin position="1258"/>
        <end position="1411"/>
    </location>
</feature>
<feature type="domain" description="SH3" evidence="17">
    <location>
        <begin position="1192"/>
        <end position="1255"/>
    </location>
</feature>
<dbReference type="PANTHER" id="PTHR22834:SF19">
    <property type="entry name" value="DYNAMIN-BINDING PROTEIN"/>
    <property type="match status" value="1"/>
</dbReference>
<evidence type="ECO:0000313" key="20">
    <source>
        <dbReference type="EMBL" id="GCC38067.1"/>
    </source>
</evidence>
<gene>
    <name evidence="20" type="ORF">chiPu_0016578</name>
</gene>
<dbReference type="CDD" id="cd00160">
    <property type="entry name" value="RhoGEF"/>
    <property type="match status" value="1"/>
</dbReference>
<dbReference type="Pfam" id="PF03114">
    <property type="entry name" value="BAR"/>
    <property type="match status" value="1"/>
</dbReference>
<dbReference type="FunFam" id="1.20.900.10:FF:000023">
    <property type="entry name" value="dynamin-binding protein isoform X2"/>
    <property type="match status" value="1"/>
</dbReference>
<dbReference type="CDD" id="cd07589">
    <property type="entry name" value="BAR_DNMBP"/>
    <property type="match status" value="1"/>
</dbReference>
<keyword evidence="7" id="KW-0344">Guanine-nucleotide releasing factor</keyword>
<dbReference type="PROSITE" id="PS50010">
    <property type="entry name" value="DH_2"/>
    <property type="match status" value="1"/>
</dbReference>
<evidence type="ECO:0000256" key="13">
    <source>
        <dbReference type="ARBA" id="ARBA00032587"/>
    </source>
</evidence>
<evidence type="ECO:0000259" key="18">
    <source>
        <dbReference type="PROSITE" id="PS50010"/>
    </source>
</evidence>
<dbReference type="PRINTS" id="PR00499">
    <property type="entry name" value="P67PHOX"/>
</dbReference>
<dbReference type="Gene3D" id="1.20.900.10">
    <property type="entry name" value="Dbl homology (DH) domain"/>
    <property type="match status" value="1"/>
</dbReference>